<reference evidence="1" key="1">
    <citation type="submission" date="2022-10" db="EMBL/GenBank/DDBJ databases">
        <title>Human gut microbiome strain richness.</title>
        <authorList>
            <person name="Chen-Liaw A."/>
        </authorList>
    </citation>
    <scope>NUCLEOTIDE SEQUENCE</scope>
    <source>
        <strain evidence="1">1001283st1_A3_1001283B150304_161114</strain>
    </source>
</reference>
<accession>A0AAP3SKK3</accession>
<sequence>MSSTAWRPNAPCAIPSWTEAWRECRTSPGTPFMAACCKRNIWMPIRKRHALSALSATRNRQETLPSG</sequence>
<evidence type="ECO:0000313" key="1">
    <source>
        <dbReference type="EMBL" id="MDC2239408.1"/>
    </source>
</evidence>
<evidence type="ECO:0000313" key="2">
    <source>
        <dbReference type="Proteomes" id="UP001217776"/>
    </source>
</evidence>
<dbReference type="AlphaFoldDB" id="A0AAP3SKK3"/>
<organism evidence="1 2">
    <name type="scientific">Bacteroides thetaiotaomicron</name>
    <dbReference type="NCBI Taxonomy" id="818"/>
    <lineage>
        <taxon>Bacteria</taxon>
        <taxon>Pseudomonadati</taxon>
        <taxon>Bacteroidota</taxon>
        <taxon>Bacteroidia</taxon>
        <taxon>Bacteroidales</taxon>
        <taxon>Bacteroidaceae</taxon>
        <taxon>Bacteroides</taxon>
    </lineage>
</organism>
<protein>
    <submittedName>
        <fullName evidence="1">Uncharacterized protein</fullName>
    </submittedName>
</protein>
<name>A0AAP3SKK3_BACT4</name>
<proteinExistence type="predicted"/>
<dbReference type="RefSeq" id="WP_229032691.1">
    <property type="nucleotide sequence ID" value="NZ_JADMVD010000002.1"/>
</dbReference>
<dbReference type="EMBL" id="JAQNVG010000098">
    <property type="protein sequence ID" value="MDC2239408.1"/>
    <property type="molecule type" value="Genomic_DNA"/>
</dbReference>
<comment type="caution">
    <text evidence="1">The sequence shown here is derived from an EMBL/GenBank/DDBJ whole genome shotgun (WGS) entry which is preliminary data.</text>
</comment>
<gene>
    <name evidence="1" type="ORF">PO127_27070</name>
</gene>
<dbReference type="Proteomes" id="UP001217776">
    <property type="component" value="Unassembled WGS sequence"/>
</dbReference>